<keyword evidence="6" id="KW-1185">Reference proteome</keyword>
<comment type="cofactor">
    <cofactor evidence="4">
        <name>Mg(2+)</name>
        <dbReference type="ChEBI" id="CHEBI:18420"/>
    </cofactor>
</comment>
<protein>
    <recommendedName>
        <fullName evidence="4">5-formyltetrahydrofolate cyclo-ligase</fullName>
        <ecNumber evidence="4">6.3.3.2</ecNumber>
    </recommendedName>
</protein>
<dbReference type="PANTHER" id="PTHR23407">
    <property type="entry name" value="ATPASE INHIBITOR/5-FORMYLTETRAHYDROFOLATE CYCLO-LIGASE"/>
    <property type="match status" value="1"/>
</dbReference>
<evidence type="ECO:0000256" key="2">
    <source>
        <dbReference type="ARBA" id="ARBA00022741"/>
    </source>
</evidence>
<keyword evidence="3 4" id="KW-0067">ATP-binding</keyword>
<dbReference type="EMBL" id="CP042239">
    <property type="protein sequence ID" value="QDX27958.1"/>
    <property type="molecule type" value="Genomic_DNA"/>
</dbReference>
<keyword evidence="5" id="KW-0436">Ligase</keyword>
<comment type="similarity">
    <text evidence="1 4">Belongs to the 5-formyltetrahydrofolate cyclo-ligase family.</text>
</comment>
<evidence type="ECO:0000256" key="4">
    <source>
        <dbReference type="RuleBase" id="RU361279"/>
    </source>
</evidence>
<dbReference type="RefSeq" id="WP_145849430.1">
    <property type="nucleotide sequence ID" value="NZ_CP042239.1"/>
</dbReference>
<accession>A0A518RKI6</accession>
<comment type="catalytic activity">
    <reaction evidence="4">
        <text>(6S)-5-formyl-5,6,7,8-tetrahydrofolate + ATP = (6R)-5,10-methenyltetrahydrofolate + ADP + phosphate</text>
        <dbReference type="Rhea" id="RHEA:10488"/>
        <dbReference type="ChEBI" id="CHEBI:30616"/>
        <dbReference type="ChEBI" id="CHEBI:43474"/>
        <dbReference type="ChEBI" id="CHEBI:57455"/>
        <dbReference type="ChEBI" id="CHEBI:57457"/>
        <dbReference type="ChEBI" id="CHEBI:456216"/>
        <dbReference type="EC" id="6.3.3.2"/>
    </reaction>
</comment>
<gene>
    <name evidence="5" type="ORF">FPZ54_19365</name>
</gene>
<dbReference type="AlphaFoldDB" id="A0A518RKI6"/>
<evidence type="ECO:0000313" key="5">
    <source>
        <dbReference type="EMBL" id="QDX27958.1"/>
    </source>
</evidence>
<dbReference type="EC" id="6.3.3.2" evidence="4"/>
<dbReference type="NCBIfam" id="TIGR02727">
    <property type="entry name" value="MTHFS_bact"/>
    <property type="match status" value="1"/>
</dbReference>
<keyword evidence="4" id="KW-0479">Metal-binding</keyword>
<dbReference type="SUPFAM" id="SSF100950">
    <property type="entry name" value="NagB/RpiA/CoA transferase-like"/>
    <property type="match status" value="1"/>
</dbReference>
<keyword evidence="4" id="KW-0460">Magnesium</keyword>
<proteinExistence type="inferred from homology"/>
<evidence type="ECO:0000313" key="6">
    <source>
        <dbReference type="Proteomes" id="UP000318055"/>
    </source>
</evidence>
<dbReference type="InterPro" id="IPR024185">
    <property type="entry name" value="FTHF_cligase-like_sf"/>
</dbReference>
<dbReference type="KEGG" id="ssua:FPZ54_19365"/>
<dbReference type="Pfam" id="PF01812">
    <property type="entry name" value="5-FTHF_cyc-lig"/>
    <property type="match status" value="1"/>
</dbReference>
<dbReference type="InterPro" id="IPR037171">
    <property type="entry name" value="NagB/RpiA_transferase-like"/>
</dbReference>
<sequence>MADDKRTLRARMRALRDEFAMTIGGTIEPPPALLARFRPGVTVSTYVPLGSEADPTAIAWAAREAGCTIVLPHVTSRESPVRFFAWEPDHALIDGPLGLRQPADDGPESDPDIVLTPLLAFDDALNRLGQGAGHYDRVFERLPDAWRIGIAWSVQRVEGLATDPWDVPLHGVVTEAGAIGEAAE</sequence>
<dbReference type="PANTHER" id="PTHR23407:SF1">
    <property type="entry name" value="5-FORMYLTETRAHYDROFOLATE CYCLO-LIGASE"/>
    <property type="match status" value="1"/>
</dbReference>
<dbReference type="GO" id="GO:0005524">
    <property type="term" value="F:ATP binding"/>
    <property type="evidence" value="ECO:0007669"/>
    <property type="project" value="UniProtKB-KW"/>
</dbReference>
<dbReference type="GO" id="GO:0046872">
    <property type="term" value="F:metal ion binding"/>
    <property type="evidence" value="ECO:0007669"/>
    <property type="project" value="UniProtKB-KW"/>
</dbReference>
<dbReference type="GO" id="GO:0035999">
    <property type="term" value="P:tetrahydrofolate interconversion"/>
    <property type="evidence" value="ECO:0007669"/>
    <property type="project" value="TreeGrafter"/>
</dbReference>
<dbReference type="GO" id="GO:0030272">
    <property type="term" value="F:5-formyltetrahydrofolate cyclo-ligase activity"/>
    <property type="evidence" value="ECO:0007669"/>
    <property type="project" value="UniProtKB-EC"/>
</dbReference>
<keyword evidence="2 4" id="KW-0547">Nucleotide-binding</keyword>
<evidence type="ECO:0000256" key="1">
    <source>
        <dbReference type="ARBA" id="ARBA00010638"/>
    </source>
</evidence>
<dbReference type="GO" id="GO:0009396">
    <property type="term" value="P:folic acid-containing compound biosynthetic process"/>
    <property type="evidence" value="ECO:0007669"/>
    <property type="project" value="TreeGrafter"/>
</dbReference>
<evidence type="ECO:0000256" key="3">
    <source>
        <dbReference type="ARBA" id="ARBA00022840"/>
    </source>
</evidence>
<reference evidence="5 6" key="1">
    <citation type="submission" date="2019-07" db="EMBL/GenBank/DDBJ databases">
        <title>Sphingomonas alkalisoli sp. nov., isolated from rhizosphere soil of Suaedae salsa.</title>
        <authorList>
            <person name="Zhang H."/>
            <person name="Xu L."/>
            <person name="Zhang J.-X."/>
            <person name="Sun J.-Q."/>
        </authorList>
    </citation>
    <scope>NUCLEOTIDE SEQUENCE [LARGE SCALE GENOMIC DNA]</scope>
    <source>
        <strain evidence="5 6">XS-10</strain>
    </source>
</reference>
<dbReference type="OrthoDB" id="9801938at2"/>
<dbReference type="InterPro" id="IPR002698">
    <property type="entry name" value="FTHF_cligase"/>
</dbReference>
<name>A0A518RKI6_9SPHN</name>
<organism evidence="5 6">
    <name type="scientific">Sphingomonas suaedae</name>
    <dbReference type="NCBI Taxonomy" id="2599297"/>
    <lineage>
        <taxon>Bacteria</taxon>
        <taxon>Pseudomonadati</taxon>
        <taxon>Pseudomonadota</taxon>
        <taxon>Alphaproteobacteria</taxon>
        <taxon>Sphingomonadales</taxon>
        <taxon>Sphingomonadaceae</taxon>
        <taxon>Sphingomonas</taxon>
    </lineage>
</organism>
<dbReference type="Gene3D" id="3.40.50.10420">
    <property type="entry name" value="NagB/RpiA/CoA transferase-like"/>
    <property type="match status" value="1"/>
</dbReference>
<dbReference type="Proteomes" id="UP000318055">
    <property type="component" value="Chromosome"/>
</dbReference>